<organism evidence="2 3">
    <name type="scientific">Aurantiacibacter sediminis</name>
    <dbReference type="NCBI Taxonomy" id="2793064"/>
    <lineage>
        <taxon>Bacteria</taxon>
        <taxon>Pseudomonadati</taxon>
        <taxon>Pseudomonadota</taxon>
        <taxon>Alphaproteobacteria</taxon>
        <taxon>Sphingomonadales</taxon>
        <taxon>Erythrobacteraceae</taxon>
        <taxon>Aurantiacibacter</taxon>
    </lineage>
</organism>
<keyword evidence="1" id="KW-1133">Transmembrane helix</keyword>
<feature type="transmembrane region" description="Helical" evidence="1">
    <location>
        <begin position="55"/>
        <end position="72"/>
    </location>
</feature>
<name>A0ABS0N3L9_9SPHN</name>
<reference evidence="2 3" key="1">
    <citation type="submission" date="2020-11" db="EMBL/GenBank/DDBJ databases">
        <title>Erythrobacter sediminis sp. nov., a marine bacterium from a tidal flat of Garorim Bay.</title>
        <authorList>
            <person name="Kim D."/>
            <person name="Yoo Y."/>
            <person name="Kim J.-J."/>
        </authorList>
    </citation>
    <scope>NUCLEOTIDE SEQUENCE [LARGE SCALE GENOMIC DNA]</scope>
    <source>
        <strain evidence="2 3">JGD-13</strain>
    </source>
</reference>
<gene>
    <name evidence="2" type="ORF">I5L03_08195</name>
</gene>
<dbReference type="RefSeq" id="WP_339379647.1">
    <property type="nucleotide sequence ID" value="NZ_CAWPTA010000007.1"/>
</dbReference>
<protein>
    <recommendedName>
        <fullName evidence="4">YtxH domain-containing protein</fullName>
    </recommendedName>
</protein>
<dbReference type="Proteomes" id="UP000602442">
    <property type="component" value="Unassembled WGS sequence"/>
</dbReference>
<keyword evidence="1" id="KW-0472">Membrane</keyword>
<evidence type="ECO:0000256" key="1">
    <source>
        <dbReference type="SAM" id="Phobius"/>
    </source>
</evidence>
<sequence>MRDLAKHLVKRDVEYIKGDVEQKGLASRFADRMKEGAEGALDESRDFVKDNPGRVGSVAGLGIVLLIAWIFREPLSEFFGELFKKLNLEELAPGSSKTRGEELADALDEHASAFAEKLDIGETV</sequence>
<keyword evidence="3" id="KW-1185">Reference proteome</keyword>
<proteinExistence type="predicted"/>
<evidence type="ECO:0008006" key="4">
    <source>
        <dbReference type="Google" id="ProtNLM"/>
    </source>
</evidence>
<evidence type="ECO:0000313" key="2">
    <source>
        <dbReference type="EMBL" id="MBH5322564.1"/>
    </source>
</evidence>
<accession>A0ABS0N3L9</accession>
<comment type="caution">
    <text evidence="2">The sequence shown here is derived from an EMBL/GenBank/DDBJ whole genome shotgun (WGS) entry which is preliminary data.</text>
</comment>
<dbReference type="EMBL" id="JAEANY010000002">
    <property type="protein sequence ID" value="MBH5322564.1"/>
    <property type="molecule type" value="Genomic_DNA"/>
</dbReference>
<evidence type="ECO:0000313" key="3">
    <source>
        <dbReference type="Proteomes" id="UP000602442"/>
    </source>
</evidence>
<keyword evidence="1" id="KW-0812">Transmembrane</keyword>